<reference evidence="3 4" key="1">
    <citation type="submission" date="2019-03" db="EMBL/GenBank/DDBJ databases">
        <title>Genomic Encyclopedia of Type Strains, Phase IV (KMG-IV): sequencing the most valuable type-strain genomes for metagenomic binning, comparative biology and taxonomic classification.</title>
        <authorList>
            <person name="Goeker M."/>
        </authorList>
    </citation>
    <scope>NUCLEOTIDE SEQUENCE [LARGE SCALE GENOMIC DNA]</scope>
    <source>
        <strain evidence="3 4">DSM 25082</strain>
    </source>
</reference>
<dbReference type="Pfam" id="PF07589">
    <property type="entry name" value="PEP-CTERM"/>
    <property type="match status" value="1"/>
</dbReference>
<protein>
    <submittedName>
        <fullName evidence="3">Putative secreted protein with PEP-CTERM sorting signal/MYXO-CTERM domain-containing protein</fullName>
    </submittedName>
</protein>
<feature type="domain" description="Ice-binding protein C-terminal" evidence="2">
    <location>
        <begin position="202"/>
        <end position="225"/>
    </location>
</feature>
<sequence>MMKLMKKALALAALAACGTASAGLLTFEDLTPTIYAGGELVSQTDVRATVLGDPSGLAGALTNGADPLSCFVTACPVGNDSNYFAGLNDGGLNLSAGGRFVSLKSLDFSFVGPMPITGLANFGRLVVEGLGLDGASVFESREFGAADANGNFSFASWDLSAGFASTWFSGVNVYACLYTANGDCENPAGNQAQFAVDNLAYAVPEPSSIALVGLSLAGLAALRRRRSSI</sequence>
<dbReference type="InterPro" id="IPR013424">
    <property type="entry name" value="Ice-binding_C"/>
</dbReference>
<proteinExistence type="predicted"/>
<name>A0A4R6NBW5_9BURK</name>
<feature type="chain" id="PRO_5020457611" evidence="1">
    <location>
        <begin position="23"/>
        <end position="229"/>
    </location>
</feature>
<dbReference type="EMBL" id="SNXE01000001">
    <property type="protein sequence ID" value="TDP13289.1"/>
    <property type="molecule type" value="Genomic_DNA"/>
</dbReference>
<dbReference type="Proteomes" id="UP000295357">
    <property type="component" value="Unassembled WGS sequence"/>
</dbReference>
<organism evidence="3 4">
    <name type="scientific">Roseateles asaccharophilus</name>
    <dbReference type="NCBI Taxonomy" id="582607"/>
    <lineage>
        <taxon>Bacteria</taxon>
        <taxon>Pseudomonadati</taxon>
        <taxon>Pseudomonadota</taxon>
        <taxon>Betaproteobacteria</taxon>
        <taxon>Burkholderiales</taxon>
        <taxon>Sphaerotilaceae</taxon>
        <taxon>Roseateles</taxon>
    </lineage>
</organism>
<dbReference type="NCBIfam" id="NF038120">
    <property type="entry name" value="PEP_CTERM_QFxxD"/>
    <property type="match status" value="1"/>
</dbReference>
<keyword evidence="1" id="KW-0732">Signal</keyword>
<evidence type="ECO:0000259" key="2">
    <source>
        <dbReference type="Pfam" id="PF07589"/>
    </source>
</evidence>
<evidence type="ECO:0000256" key="1">
    <source>
        <dbReference type="SAM" id="SignalP"/>
    </source>
</evidence>
<evidence type="ECO:0000313" key="4">
    <source>
        <dbReference type="Proteomes" id="UP000295357"/>
    </source>
</evidence>
<comment type="caution">
    <text evidence="3">The sequence shown here is derived from an EMBL/GenBank/DDBJ whole genome shotgun (WGS) entry which is preliminary data.</text>
</comment>
<dbReference type="NCBIfam" id="TIGR02595">
    <property type="entry name" value="PEP_CTERM"/>
    <property type="match status" value="1"/>
</dbReference>
<keyword evidence="4" id="KW-1185">Reference proteome</keyword>
<gene>
    <name evidence="3" type="ORF">DFR39_101764</name>
</gene>
<evidence type="ECO:0000313" key="3">
    <source>
        <dbReference type="EMBL" id="TDP13289.1"/>
    </source>
</evidence>
<dbReference type="AlphaFoldDB" id="A0A4R6NBW5"/>
<feature type="signal peptide" evidence="1">
    <location>
        <begin position="1"/>
        <end position="22"/>
    </location>
</feature>
<accession>A0A4R6NBW5</accession>